<dbReference type="EnsemblMetazoa" id="GPPI049007-RA">
    <property type="protein sequence ID" value="GPPI049007-PA"/>
    <property type="gene ID" value="GPPI049007"/>
</dbReference>
<evidence type="ECO:0000313" key="1">
    <source>
        <dbReference type="EnsemblMetazoa" id="GPPI049007-PA"/>
    </source>
</evidence>
<reference evidence="1" key="2">
    <citation type="submission" date="2020-05" db="UniProtKB">
        <authorList>
            <consortium name="EnsemblMetazoa"/>
        </authorList>
    </citation>
    <scope>IDENTIFICATION</scope>
    <source>
        <strain evidence="1">IAEA</strain>
    </source>
</reference>
<dbReference type="STRING" id="67801.A0A1B0C4M7"/>
<evidence type="ECO:0000313" key="2">
    <source>
        <dbReference type="Proteomes" id="UP000092460"/>
    </source>
</evidence>
<dbReference type="AlphaFoldDB" id="A0A1B0C4M7"/>
<dbReference type="VEuPathDB" id="VectorBase:GPPI049007"/>
<protein>
    <submittedName>
        <fullName evidence="1">Uncharacterized protein</fullName>
    </submittedName>
</protein>
<organism evidence="1 2">
    <name type="scientific">Glossina palpalis gambiensis</name>
    <dbReference type="NCBI Taxonomy" id="67801"/>
    <lineage>
        <taxon>Eukaryota</taxon>
        <taxon>Metazoa</taxon>
        <taxon>Ecdysozoa</taxon>
        <taxon>Arthropoda</taxon>
        <taxon>Hexapoda</taxon>
        <taxon>Insecta</taxon>
        <taxon>Pterygota</taxon>
        <taxon>Neoptera</taxon>
        <taxon>Endopterygota</taxon>
        <taxon>Diptera</taxon>
        <taxon>Brachycera</taxon>
        <taxon>Muscomorpha</taxon>
        <taxon>Hippoboscoidea</taxon>
        <taxon>Glossinidae</taxon>
        <taxon>Glossina</taxon>
    </lineage>
</organism>
<dbReference type="Proteomes" id="UP000092460">
    <property type="component" value="Unassembled WGS sequence"/>
</dbReference>
<sequence>MQKERYTNIYPKCKHMLMTADEEPRTNLLSNALENRSGIKAKIYSESIVLLDMLHYAHSQGVFKQLCYSVIVLKTDEFASIFGEAMELDGTEIFLKTVQLSLTSYKQFQSYIVTFLKNEEDVAKSICQFSEINVIYLNRDVTPEQKFVECISQIQNLISRQDFVKHQRSKLKARAAKHFNFQFTFKADINTTLASHLLTAICLGRGITAALIPLALKEVFAYYKGDYNHQEDISGSTPSQLLVDADLKDQTVETTTGQTIDQWCRRRRPETNPYSTEECLQMMEEQHDGPTTSAQTAQIRGNRRLRAKSLFQQAPPNIEGEEVLRDVLTIHDRIVQVSFDDVVTTLKTYYSRKEDVLRRCGYCNKDATKTMPDQKALVFAAWSLLTSFNILLNAYPRTPFTGRLEDLLDENLKAAEDMGLHVKAAVCD</sequence>
<dbReference type="EMBL" id="JXJN01025542">
    <property type="status" value="NOT_ANNOTATED_CDS"/>
    <property type="molecule type" value="Genomic_DNA"/>
</dbReference>
<accession>A0A1B0C4M7</accession>
<keyword evidence="2" id="KW-1185">Reference proteome</keyword>
<proteinExistence type="predicted"/>
<name>A0A1B0C4M7_9MUSC</name>
<reference evidence="2" key="1">
    <citation type="submission" date="2015-01" db="EMBL/GenBank/DDBJ databases">
        <authorList>
            <person name="Aksoy S."/>
            <person name="Warren W."/>
            <person name="Wilson R.K."/>
        </authorList>
    </citation>
    <scope>NUCLEOTIDE SEQUENCE [LARGE SCALE GENOMIC DNA]</scope>
    <source>
        <strain evidence="2">IAEA</strain>
    </source>
</reference>